<evidence type="ECO:0000256" key="4">
    <source>
        <dbReference type="ARBA" id="ARBA00022692"/>
    </source>
</evidence>
<keyword evidence="2 9" id="KW-0328">Glycosyltransferase</keyword>
<feature type="transmembrane region" description="Helical" evidence="8">
    <location>
        <begin position="494"/>
        <end position="513"/>
    </location>
</feature>
<keyword evidence="5 8" id="KW-1133">Transmembrane helix</keyword>
<dbReference type="Pfam" id="PF26314">
    <property type="entry name" value="MptA_B_family"/>
    <property type="match status" value="1"/>
</dbReference>
<reference evidence="9 10" key="1">
    <citation type="submission" date="2021-03" db="EMBL/GenBank/DDBJ databases">
        <title>Sequencing the genomes of 1000 actinobacteria strains.</title>
        <authorList>
            <person name="Klenk H.-P."/>
        </authorList>
    </citation>
    <scope>NUCLEOTIDE SEQUENCE [LARGE SCALE GENOMIC DNA]</scope>
    <source>
        <strain evidence="9 10">DSM 46670</strain>
    </source>
</reference>
<evidence type="ECO:0000256" key="6">
    <source>
        <dbReference type="ARBA" id="ARBA00023136"/>
    </source>
</evidence>
<evidence type="ECO:0000313" key="10">
    <source>
        <dbReference type="Proteomes" id="UP001519332"/>
    </source>
</evidence>
<feature type="transmembrane region" description="Helical" evidence="8">
    <location>
        <begin position="111"/>
        <end position="130"/>
    </location>
</feature>
<feature type="transmembrane region" description="Helical" evidence="8">
    <location>
        <begin position="194"/>
        <end position="216"/>
    </location>
</feature>
<feature type="transmembrane region" description="Helical" evidence="8">
    <location>
        <begin position="429"/>
        <end position="454"/>
    </location>
</feature>
<comment type="similarity">
    <text evidence="7">Belongs to the MptA/B family.</text>
</comment>
<dbReference type="InterPro" id="IPR049829">
    <property type="entry name" value="MptA/B-like"/>
</dbReference>
<protein>
    <submittedName>
        <fullName evidence="9">Alpha-1,6-mannosyltransferase</fullName>
        <ecNumber evidence="9">2.4.1.-</ecNumber>
    </submittedName>
</protein>
<dbReference type="GO" id="GO:0016757">
    <property type="term" value="F:glycosyltransferase activity"/>
    <property type="evidence" value="ECO:0007669"/>
    <property type="project" value="UniProtKB-KW"/>
</dbReference>
<feature type="transmembrane region" description="Helical" evidence="8">
    <location>
        <begin position="288"/>
        <end position="316"/>
    </location>
</feature>
<name>A0ABS4TWW0_9PSEU</name>
<keyword evidence="6 8" id="KW-0472">Membrane</keyword>
<feature type="transmembrane region" description="Helical" evidence="8">
    <location>
        <begin position="466"/>
        <end position="482"/>
    </location>
</feature>
<dbReference type="EMBL" id="JAGINW010000001">
    <property type="protein sequence ID" value="MBP2328893.1"/>
    <property type="molecule type" value="Genomic_DNA"/>
</dbReference>
<comment type="subcellular location">
    <subcellularLocation>
        <location evidence="1">Membrane</location>
        <topology evidence="1">Multi-pass membrane protein</topology>
    </subcellularLocation>
</comment>
<evidence type="ECO:0000256" key="3">
    <source>
        <dbReference type="ARBA" id="ARBA00022679"/>
    </source>
</evidence>
<evidence type="ECO:0000256" key="1">
    <source>
        <dbReference type="ARBA" id="ARBA00004141"/>
    </source>
</evidence>
<feature type="transmembrane region" description="Helical" evidence="8">
    <location>
        <begin position="369"/>
        <end position="389"/>
    </location>
</feature>
<organism evidence="9 10">
    <name type="scientific">Kibdelosporangium banguiense</name>
    <dbReference type="NCBI Taxonomy" id="1365924"/>
    <lineage>
        <taxon>Bacteria</taxon>
        <taxon>Bacillati</taxon>
        <taxon>Actinomycetota</taxon>
        <taxon>Actinomycetes</taxon>
        <taxon>Pseudonocardiales</taxon>
        <taxon>Pseudonocardiaceae</taxon>
        <taxon>Kibdelosporangium</taxon>
    </lineage>
</organism>
<dbReference type="EC" id="2.4.1.-" evidence="9"/>
<keyword evidence="4 8" id="KW-0812">Transmembrane</keyword>
<keyword evidence="10" id="KW-1185">Reference proteome</keyword>
<feature type="transmembrane region" description="Helical" evidence="8">
    <location>
        <begin position="328"/>
        <end position="357"/>
    </location>
</feature>
<feature type="transmembrane region" description="Helical" evidence="8">
    <location>
        <begin position="68"/>
        <end position="90"/>
    </location>
</feature>
<dbReference type="NCBIfam" id="NF038066">
    <property type="entry name" value="MptB"/>
    <property type="match status" value="1"/>
</dbReference>
<proteinExistence type="inferred from homology"/>
<keyword evidence="3 9" id="KW-0808">Transferase</keyword>
<gene>
    <name evidence="9" type="ORF">JOF56_009278</name>
</gene>
<evidence type="ECO:0000313" key="9">
    <source>
        <dbReference type="EMBL" id="MBP2328893.1"/>
    </source>
</evidence>
<evidence type="ECO:0000256" key="8">
    <source>
        <dbReference type="SAM" id="Phobius"/>
    </source>
</evidence>
<accession>A0ABS4TWW0</accession>
<evidence type="ECO:0000256" key="5">
    <source>
        <dbReference type="ARBA" id="ARBA00022989"/>
    </source>
</evidence>
<sequence length="548" mass="58736">MMTEGVRDKATASEHRALNRAECRKLELIRQFGTTGSLMLLFGSLGAGALPIYNPIITAPVIGLFSRAYSATLAVAFLGMGMLIASWLLLGRYAMPGRPAMISRSQLNRTLMMWGIPLIFTVPLFSRDVYSYLAQGSIVTHGLDPYEVGPGPALGQDHLLTRGVSNMWRETPAPYGPLFLFLSHLLNTVTGDHVITGVLAQRLLALVGIALFVWALPRLAERFGVHPVVALWLGAANPLVLFHLVSGVHNEALSIGLMMAGIELGVRRLPPIVAGGPPHPLQRGEWTYILLGVVLITLGAAVKIPAATALAFLGVMIARRWGATWKSFLSVAAIFLVVAVATMTLIGLATGLGFGWLGALGTPGMVRSYMSPVAQLANLGGVMGIAMGLGNHTTAVLDVLTPLGNVVATGITAWMIWDSFKGRRSPMTGLGVSLAAALILLPSLQPWYLLYAVIPLSASMAGTKRFRTLTAIGCTIFAISIPPPGSSFIGRAHLVPLGYLTAGLVLAIMLVLLNRKLEFWPRLARLTRRPSRRTRQTPAQTTVDDRTR</sequence>
<evidence type="ECO:0000256" key="7">
    <source>
        <dbReference type="ARBA" id="ARBA00043987"/>
    </source>
</evidence>
<dbReference type="Proteomes" id="UP001519332">
    <property type="component" value="Unassembled WGS sequence"/>
</dbReference>
<comment type="caution">
    <text evidence="9">The sequence shown here is derived from an EMBL/GenBank/DDBJ whole genome shotgun (WGS) entry which is preliminary data.</text>
</comment>
<feature type="transmembrane region" description="Helical" evidence="8">
    <location>
        <begin position="38"/>
        <end position="62"/>
    </location>
</feature>
<feature type="transmembrane region" description="Helical" evidence="8">
    <location>
        <begin position="396"/>
        <end position="417"/>
    </location>
</feature>
<evidence type="ECO:0000256" key="2">
    <source>
        <dbReference type="ARBA" id="ARBA00022676"/>
    </source>
</evidence>
<feature type="transmembrane region" description="Helical" evidence="8">
    <location>
        <begin position="228"/>
        <end position="249"/>
    </location>
</feature>